<keyword evidence="2" id="KW-1185">Reference proteome</keyword>
<organism evidence="1 2">
    <name type="scientific">Puccinia striiformis f. sp. tritici</name>
    <dbReference type="NCBI Taxonomy" id="168172"/>
    <lineage>
        <taxon>Eukaryota</taxon>
        <taxon>Fungi</taxon>
        <taxon>Dikarya</taxon>
        <taxon>Basidiomycota</taxon>
        <taxon>Pucciniomycotina</taxon>
        <taxon>Pucciniomycetes</taxon>
        <taxon>Pucciniales</taxon>
        <taxon>Pucciniaceae</taxon>
        <taxon>Puccinia</taxon>
    </lineage>
</organism>
<reference evidence="2" key="1">
    <citation type="journal article" date="2018" name="BMC Genomics">
        <title>Genomic insights into host adaptation between the wheat stripe rust pathogen (Puccinia striiformis f. sp. tritici) and the barley stripe rust pathogen (Puccinia striiformis f. sp. hordei).</title>
        <authorList>
            <person name="Xia C."/>
            <person name="Wang M."/>
            <person name="Yin C."/>
            <person name="Cornejo O.E."/>
            <person name="Hulbert S.H."/>
            <person name="Chen X."/>
        </authorList>
    </citation>
    <scope>NUCLEOTIDE SEQUENCE [LARGE SCALE GENOMIC DNA]</scope>
    <source>
        <strain evidence="2">93-210</strain>
    </source>
</reference>
<name>A0ACC0EP03_9BASI</name>
<sequence>MRLNSIRKFKSNLATLQEKHQLKISEIESNHRTQI</sequence>
<comment type="caution">
    <text evidence="1">The sequence shown here is derived from an EMBL/GenBank/DDBJ whole genome shotgun (WGS) entry which is preliminary data.</text>
</comment>
<evidence type="ECO:0000313" key="2">
    <source>
        <dbReference type="Proteomes" id="UP001060170"/>
    </source>
</evidence>
<dbReference type="Proteomes" id="UP001060170">
    <property type="component" value="Chromosome 4"/>
</dbReference>
<accession>A0ACC0EP03</accession>
<dbReference type="EMBL" id="CM045868">
    <property type="protein sequence ID" value="KAI7957438.1"/>
    <property type="molecule type" value="Genomic_DNA"/>
</dbReference>
<gene>
    <name evidence="1" type="ORF">MJO28_004533</name>
</gene>
<evidence type="ECO:0000313" key="1">
    <source>
        <dbReference type="EMBL" id="KAI7957438.1"/>
    </source>
</evidence>
<protein>
    <submittedName>
        <fullName evidence="1">Uncharacterized protein</fullName>
    </submittedName>
</protein>
<reference evidence="2" key="2">
    <citation type="journal article" date="2018" name="Mol. Plant Microbe Interact.">
        <title>Genome sequence resources for the wheat stripe rust pathogen (Puccinia striiformis f. sp. tritici) and the barley stripe rust pathogen (Puccinia striiformis f. sp. hordei).</title>
        <authorList>
            <person name="Xia C."/>
            <person name="Wang M."/>
            <person name="Yin C."/>
            <person name="Cornejo O.E."/>
            <person name="Hulbert S.H."/>
            <person name="Chen X."/>
        </authorList>
    </citation>
    <scope>NUCLEOTIDE SEQUENCE [LARGE SCALE GENOMIC DNA]</scope>
    <source>
        <strain evidence="2">93-210</strain>
    </source>
</reference>
<proteinExistence type="predicted"/>
<reference evidence="1 2" key="3">
    <citation type="journal article" date="2022" name="Microbiol. Spectr.">
        <title>Folding features and dynamics of 3D genome architecture in plant fungal pathogens.</title>
        <authorList>
            <person name="Xia C."/>
        </authorList>
    </citation>
    <scope>NUCLEOTIDE SEQUENCE [LARGE SCALE GENOMIC DNA]</scope>
    <source>
        <strain evidence="1 2">93-210</strain>
    </source>
</reference>